<proteinExistence type="predicted"/>
<name>A0A0A9DPL9_ARUDO</name>
<dbReference type="AlphaFoldDB" id="A0A0A9DPL9"/>
<evidence type="ECO:0000313" key="1">
    <source>
        <dbReference type="EMBL" id="JAD85722.1"/>
    </source>
</evidence>
<reference evidence="1" key="1">
    <citation type="submission" date="2014-09" db="EMBL/GenBank/DDBJ databases">
        <authorList>
            <person name="Magalhaes I.L.F."/>
            <person name="Oliveira U."/>
            <person name="Santos F.R."/>
            <person name="Vidigal T.H.D.A."/>
            <person name="Brescovit A.D."/>
            <person name="Santos A.J."/>
        </authorList>
    </citation>
    <scope>NUCLEOTIDE SEQUENCE</scope>
    <source>
        <tissue evidence="1">Shoot tissue taken approximately 20 cm above the soil surface</tissue>
    </source>
</reference>
<reference evidence="1" key="2">
    <citation type="journal article" date="2015" name="Data Brief">
        <title>Shoot transcriptome of the giant reed, Arundo donax.</title>
        <authorList>
            <person name="Barrero R.A."/>
            <person name="Guerrero F.D."/>
            <person name="Moolhuijzen P."/>
            <person name="Goolsby J.A."/>
            <person name="Tidwell J."/>
            <person name="Bellgard S.E."/>
            <person name="Bellgard M.I."/>
        </authorList>
    </citation>
    <scope>NUCLEOTIDE SEQUENCE</scope>
    <source>
        <tissue evidence="1">Shoot tissue taken approximately 20 cm above the soil surface</tissue>
    </source>
</reference>
<organism evidence="1">
    <name type="scientific">Arundo donax</name>
    <name type="common">Giant reed</name>
    <name type="synonym">Donax arundinaceus</name>
    <dbReference type="NCBI Taxonomy" id="35708"/>
    <lineage>
        <taxon>Eukaryota</taxon>
        <taxon>Viridiplantae</taxon>
        <taxon>Streptophyta</taxon>
        <taxon>Embryophyta</taxon>
        <taxon>Tracheophyta</taxon>
        <taxon>Spermatophyta</taxon>
        <taxon>Magnoliopsida</taxon>
        <taxon>Liliopsida</taxon>
        <taxon>Poales</taxon>
        <taxon>Poaceae</taxon>
        <taxon>PACMAD clade</taxon>
        <taxon>Arundinoideae</taxon>
        <taxon>Arundineae</taxon>
        <taxon>Arundo</taxon>
    </lineage>
</organism>
<protein>
    <submittedName>
        <fullName evidence="1">Uncharacterized protein</fullName>
    </submittedName>
</protein>
<dbReference type="EMBL" id="GBRH01212173">
    <property type="protein sequence ID" value="JAD85722.1"/>
    <property type="molecule type" value="Transcribed_RNA"/>
</dbReference>
<accession>A0A0A9DPL9</accession>
<sequence>MLPEQTTTFTNISSNDLLNLGKCILQGGFLVCLSEIQKIQNSEALTVPS</sequence>